<accession>A0A819ID15</accession>
<reference evidence="2" key="1">
    <citation type="submission" date="2021-02" db="EMBL/GenBank/DDBJ databases">
        <authorList>
            <person name="Nowell W R."/>
        </authorList>
    </citation>
    <scope>NUCLEOTIDE SEQUENCE</scope>
</reference>
<gene>
    <name evidence="2" type="ORF">OVN521_LOCUS10069</name>
</gene>
<dbReference type="AlphaFoldDB" id="A0A819ID15"/>
<name>A0A819ID15_9BILA</name>
<keyword evidence="3" id="KW-1185">Reference proteome</keyword>
<keyword evidence="1" id="KW-0812">Transmembrane</keyword>
<evidence type="ECO:0000256" key="1">
    <source>
        <dbReference type="SAM" id="Phobius"/>
    </source>
</evidence>
<organism evidence="2 3">
    <name type="scientific">Rotaria magnacalcarata</name>
    <dbReference type="NCBI Taxonomy" id="392030"/>
    <lineage>
        <taxon>Eukaryota</taxon>
        <taxon>Metazoa</taxon>
        <taxon>Spiralia</taxon>
        <taxon>Gnathifera</taxon>
        <taxon>Rotifera</taxon>
        <taxon>Eurotatoria</taxon>
        <taxon>Bdelloidea</taxon>
        <taxon>Philodinida</taxon>
        <taxon>Philodinidae</taxon>
        <taxon>Rotaria</taxon>
    </lineage>
</organism>
<evidence type="ECO:0000313" key="3">
    <source>
        <dbReference type="Proteomes" id="UP000663866"/>
    </source>
</evidence>
<dbReference type="EMBL" id="CAJOBG010001266">
    <property type="protein sequence ID" value="CAF3911584.1"/>
    <property type="molecule type" value="Genomic_DNA"/>
</dbReference>
<keyword evidence="1" id="KW-0472">Membrane</keyword>
<keyword evidence="1" id="KW-1133">Transmembrane helix</keyword>
<proteinExistence type="predicted"/>
<evidence type="ECO:0000313" key="2">
    <source>
        <dbReference type="EMBL" id="CAF3911584.1"/>
    </source>
</evidence>
<sequence length="130" mass="14939">LLIIVTTSVFGLLAYGNVEQLSHRTLPLVRCELDKQLAVMVLVKVIFNFFVSLPSATINVTVLIPNINNDLTVDLIIKKYFSSPFYIYICASQRFQLQLFFVLFKIHLERAKNRIIRANQLVPQIDIEIT</sequence>
<protein>
    <submittedName>
        <fullName evidence="2">Uncharacterized protein</fullName>
    </submittedName>
</protein>
<comment type="caution">
    <text evidence="2">The sequence shown here is derived from an EMBL/GenBank/DDBJ whole genome shotgun (WGS) entry which is preliminary data.</text>
</comment>
<feature type="non-terminal residue" evidence="2">
    <location>
        <position position="1"/>
    </location>
</feature>
<dbReference type="Proteomes" id="UP000663866">
    <property type="component" value="Unassembled WGS sequence"/>
</dbReference>
<feature type="transmembrane region" description="Helical" evidence="1">
    <location>
        <begin position="85"/>
        <end position="104"/>
    </location>
</feature>
<feature type="transmembrane region" description="Helical" evidence="1">
    <location>
        <begin position="45"/>
        <end position="65"/>
    </location>
</feature>